<dbReference type="PANTHER" id="PTHR33446:SF2">
    <property type="entry name" value="PROTEIN TONB"/>
    <property type="match status" value="1"/>
</dbReference>
<proteinExistence type="inferred from homology"/>
<keyword evidence="8" id="KW-1133">Transmembrane helix</keyword>
<dbReference type="PANTHER" id="PTHR33446">
    <property type="entry name" value="PROTEIN TONB-RELATED"/>
    <property type="match status" value="1"/>
</dbReference>
<sequence length="241" mass="27876">MKFVIIVMFFALIVSCAVRREAVVPVLLDYELYYPDEARRQGMEGTVYVRVLVNRSGKAEEVVIAKSSGSYLLDSAAVRTAKTFTFSPAMKGDEALKAWVRVPIEFKFIDIDYDQWLAEVEVMQRRIEKRYDDDAIEDLYDLYRQMIFSSGESPDFEINEYIRAVVVERAALIWQGYWAVYPARVVLYVDIIIRYPDSFTALKARADLGKYLELEEIAMRHILGSDRADTLVTRITEAIEY</sequence>
<feature type="domain" description="TonB C-terminal" evidence="10">
    <location>
        <begin position="19"/>
        <end position="115"/>
    </location>
</feature>
<dbReference type="InterPro" id="IPR037682">
    <property type="entry name" value="TonB_C"/>
</dbReference>
<keyword evidence="4" id="KW-1003">Cell membrane</keyword>
<comment type="similarity">
    <text evidence="2">Belongs to the TonB family.</text>
</comment>
<evidence type="ECO:0000259" key="10">
    <source>
        <dbReference type="PROSITE" id="PS52015"/>
    </source>
</evidence>
<dbReference type="Proteomes" id="UP000051373">
    <property type="component" value="Unassembled WGS sequence"/>
</dbReference>
<dbReference type="AlphaFoldDB" id="A0A0S8FVL6"/>
<dbReference type="GO" id="GO:0031992">
    <property type="term" value="F:energy transducer activity"/>
    <property type="evidence" value="ECO:0007669"/>
    <property type="project" value="TreeGrafter"/>
</dbReference>
<dbReference type="STRING" id="1703779.AMJ83_05690"/>
<evidence type="ECO:0000256" key="5">
    <source>
        <dbReference type="ARBA" id="ARBA00022519"/>
    </source>
</evidence>
<dbReference type="PROSITE" id="PS51257">
    <property type="entry name" value="PROKAR_LIPOPROTEIN"/>
    <property type="match status" value="1"/>
</dbReference>
<keyword evidence="9" id="KW-0472">Membrane</keyword>
<evidence type="ECO:0000256" key="7">
    <source>
        <dbReference type="ARBA" id="ARBA00022927"/>
    </source>
</evidence>
<dbReference type="GO" id="GO:0098797">
    <property type="term" value="C:plasma membrane protein complex"/>
    <property type="evidence" value="ECO:0007669"/>
    <property type="project" value="TreeGrafter"/>
</dbReference>
<dbReference type="InterPro" id="IPR006260">
    <property type="entry name" value="TonB/TolA_C"/>
</dbReference>
<evidence type="ECO:0000256" key="4">
    <source>
        <dbReference type="ARBA" id="ARBA00022475"/>
    </source>
</evidence>
<evidence type="ECO:0000313" key="12">
    <source>
        <dbReference type="Proteomes" id="UP000051373"/>
    </source>
</evidence>
<dbReference type="PROSITE" id="PS52015">
    <property type="entry name" value="TONB_CTD"/>
    <property type="match status" value="1"/>
</dbReference>
<evidence type="ECO:0000256" key="1">
    <source>
        <dbReference type="ARBA" id="ARBA00004383"/>
    </source>
</evidence>
<dbReference type="Pfam" id="PF03544">
    <property type="entry name" value="TonB_C"/>
    <property type="match status" value="1"/>
</dbReference>
<dbReference type="NCBIfam" id="TIGR01352">
    <property type="entry name" value="tonB_Cterm"/>
    <property type="match status" value="1"/>
</dbReference>
<protein>
    <recommendedName>
        <fullName evidence="10">TonB C-terminal domain-containing protein</fullName>
    </recommendedName>
</protein>
<reference evidence="11 12" key="1">
    <citation type="journal article" date="2015" name="Microbiome">
        <title>Genomic resolution of linkages in carbon, nitrogen, and sulfur cycling among widespread estuary sediment bacteria.</title>
        <authorList>
            <person name="Baker B.J."/>
            <person name="Lazar C.S."/>
            <person name="Teske A.P."/>
            <person name="Dick G.J."/>
        </authorList>
    </citation>
    <scope>NUCLEOTIDE SEQUENCE [LARGE SCALE GENOMIC DNA]</scope>
    <source>
        <strain evidence="11">SM23_42</strain>
    </source>
</reference>
<evidence type="ECO:0000256" key="2">
    <source>
        <dbReference type="ARBA" id="ARBA00006555"/>
    </source>
</evidence>
<dbReference type="SUPFAM" id="SSF74653">
    <property type="entry name" value="TolA/TonB C-terminal domain"/>
    <property type="match status" value="1"/>
</dbReference>
<dbReference type="InterPro" id="IPR051045">
    <property type="entry name" value="TonB-dependent_transducer"/>
</dbReference>
<dbReference type="GO" id="GO:0015031">
    <property type="term" value="P:protein transport"/>
    <property type="evidence" value="ECO:0007669"/>
    <property type="project" value="UniProtKB-KW"/>
</dbReference>
<comment type="caution">
    <text evidence="11">The sequence shown here is derived from an EMBL/GenBank/DDBJ whole genome shotgun (WGS) entry which is preliminary data.</text>
</comment>
<keyword evidence="5" id="KW-0997">Cell inner membrane</keyword>
<gene>
    <name evidence="11" type="ORF">AMJ83_05690</name>
</gene>
<dbReference type="Gene3D" id="3.30.1150.10">
    <property type="match status" value="1"/>
</dbReference>
<keyword evidence="7" id="KW-0653">Protein transport</keyword>
<keyword evidence="6" id="KW-0812">Transmembrane</keyword>
<evidence type="ECO:0000256" key="9">
    <source>
        <dbReference type="ARBA" id="ARBA00023136"/>
    </source>
</evidence>
<evidence type="ECO:0000256" key="6">
    <source>
        <dbReference type="ARBA" id="ARBA00022692"/>
    </source>
</evidence>
<keyword evidence="3" id="KW-0813">Transport</keyword>
<accession>A0A0S8FVL6</accession>
<evidence type="ECO:0000313" key="11">
    <source>
        <dbReference type="EMBL" id="KPK63692.1"/>
    </source>
</evidence>
<name>A0A0S8FVL6_UNCW3</name>
<evidence type="ECO:0000256" key="8">
    <source>
        <dbReference type="ARBA" id="ARBA00022989"/>
    </source>
</evidence>
<comment type="subcellular location">
    <subcellularLocation>
        <location evidence="1">Cell inner membrane</location>
        <topology evidence="1">Single-pass membrane protein</topology>
        <orientation evidence="1">Periplasmic side</orientation>
    </subcellularLocation>
</comment>
<dbReference type="GO" id="GO:0055085">
    <property type="term" value="P:transmembrane transport"/>
    <property type="evidence" value="ECO:0007669"/>
    <property type="project" value="InterPro"/>
</dbReference>
<organism evidence="11 12">
    <name type="scientific">candidate division WOR_3 bacterium SM23_42</name>
    <dbReference type="NCBI Taxonomy" id="1703779"/>
    <lineage>
        <taxon>Bacteria</taxon>
        <taxon>Bacteria division WOR-3</taxon>
    </lineage>
</organism>
<dbReference type="EMBL" id="LJUJ01000009">
    <property type="protein sequence ID" value="KPK63692.1"/>
    <property type="molecule type" value="Genomic_DNA"/>
</dbReference>
<evidence type="ECO:0000256" key="3">
    <source>
        <dbReference type="ARBA" id="ARBA00022448"/>
    </source>
</evidence>